<evidence type="ECO:0000313" key="1">
    <source>
        <dbReference type="EMBL" id="KAH9420456.1"/>
    </source>
</evidence>
<keyword evidence="2" id="KW-1185">Reference proteome</keyword>
<dbReference type="Proteomes" id="UP000887458">
    <property type="component" value="Unassembled WGS sequence"/>
</dbReference>
<evidence type="ECO:0000313" key="2">
    <source>
        <dbReference type="Proteomes" id="UP000887458"/>
    </source>
</evidence>
<reference evidence="1 2" key="2">
    <citation type="journal article" date="2022" name="Mol. Biol. Evol.">
        <title>Comparative Genomics Reveals Insights into the Divergent Evolution of Astigmatic Mites and Household Pest Adaptations.</title>
        <authorList>
            <person name="Xiong Q."/>
            <person name="Wan A.T."/>
            <person name="Liu X."/>
            <person name="Fung C.S."/>
            <person name="Xiao X."/>
            <person name="Malainual N."/>
            <person name="Hou J."/>
            <person name="Wang L."/>
            <person name="Wang M."/>
            <person name="Yang K.Y."/>
            <person name="Cui Y."/>
            <person name="Leung E.L."/>
            <person name="Nong W."/>
            <person name="Shin S.K."/>
            <person name="Au S.W."/>
            <person name="Jeong K.Y."/>
            <person name="Chew F.T."/>
            <person name="Hui J.H."/>
            <person name="Leung T.F."/>
            <person name="Tungtrongchitr A."/>
            <person name="Zhong N."/>
            <person name="Liu Z."/>
            <person name="Tsui S.K."/>
        </authorList>
    </citation>
    <scope>NUCLEOTIDE SEQUENCE [LARGE SCALE GENOMIC DNA]</scope>
    <source>
        <strain evidence="1">Derp</strain>
    </source>
</reference>
<dbReference type="EMBL" id="NJHN03000048">
    <property type="protein sequence ID" value="KAH9420456.1"/>
    <property type="molecule type" value="Genomic_DNA"/>
</dbReference>
<name>A0ABQ8JCW9_DERPT</name>
<comment type="caution">
    <text evidence="1">The sequence shown here is derived from an EMBL/GenBank/DDBJ whole genome shotgun (WGS) entry which is preliminary data.</text>
</comment>
<sequence length="80" mass="9098">MPPSDDSLTEIKLSASLMTFDDSFTFDLTSKEHLGFSLNITEEHNSMRRVDETSVVLPRQQELQKSISSLRRKGMPVTHC</sequence>
<gene>
    <name evidence="1" type="ORF">DERP_015042</name>
</gene>
<proteinExistence type="predicted"/>
<reference evidence="1 2" key="1">
    <citation type="journal article" date="2018" name="J. Allergy Clin. Immunol.">
        <title>High-quality assembly of Dermatophagoides pteronyssinus genome and transcriptome reveals a wide range of novel allergens.</title>
        <authorList>
            <person name="Liu X.Y."/>
            <person name="Yang K.Y."/>
            <person name="Wang M.Q."/>
            <person name="Kwok J.S."/>
            <person name="Zeng X."/>
            <person name="Yang Z."/>
            <person name="Xiao X.J."/>
            <person name="Lau C.P."/>
            <person name="Li Y."/>
            <person name="Huang Z.M."/>
            <person name="Ba J.G."/>
            <person name="Yim A.K."/>
            <person name="Ouyang C.Y."/>
            <person name="Ngai S.M."/>
            <person name="Chan T.F."/>
            <person name="Leung E.L."/>
            <person name="Liu L."/>
            <person name="Liu Z.G."/>
            <person name="Tsui S.K."/>
        </authorList>
    </citation>
    <scope>NUCLEOTIDE SEQUENCE [LARGE SCALE GENOMIC DNA]</scope>
    <source>
        <strain evidence="1">Derp</strain>
    </source>
</reference>
<protein>
    <submittedName>
        <fullName evidence="1">Uncharacterized protein</fullName>
    </submittedName>
</protein>
<accession>A0ABQ8JCW9</accession>
<organism evidence="1 2">
    <name type="scientific">Dermatophagoides pteronyssinus</name>
    <name type="common">European house dust mite</name>
    <dbReference type="NCBI Taxonomy" id="6956"/>
    <lineage>
        <taxon>Eukaryota</taxon>
        <taxon>Metazoa</taxon>
        <taxon>Ecdysozoa</taxon>
        <taxon>Arthropoda</taxon>
        <taxon>Chelicerata</taxon>
        <taxon>Arachnida</taxon>
        <taxon>Acari</taxon>
        <taxon>Acariformes</taxon>
        <taxon>Sarcoptiformes</taxon>
        <taxon>Astigmata</taxon>
        <taxon>Psoroptidia</taxon>
        <taxon>Analgoidea</taxon>
        <taxon>Pyroglyphidae</taxon>
        <taxon>Dermatophagoidinae</taxon>
        <taxon>Dermatophagoides</taxon>
    </lineage>
</organism>